<evidence type="ECO:0000259" key="3">
    <source>
        <dbReference type="Pfam" id="PF12776"/>
    </source>
</evidence>
<evidence type="ECO:0000313" key="6">
    <source>
        <dbReference type="Proteomes" id="UP000036987"/>
    </source>
</evidence>
<dbReference type="InterPro" id="IPR013328">
    <property type="entry name" value="6PGD_dom2"/>
</dbReference>
<feature type="region of interest" description="Disordered" evidence="1">
    <location>
        <begin position="738"/>
        <end position="772"/>
    </location>
</feature>
<evidence type="ECO:0000259" key="2">
    <source>
        <dbReference type="Pfam" id="PF03446"/>
    </source>
</evidence>
<dbReference type="GO" id="GO:0050661">
    <property type="term" value="F:NADP binding"/>
    <property type="evidence" value="ECO:0007669"/>
    <property type="project" value="InterPro"/>
</dbReference>
<dbReference type="InterPro" id="IPR024752">
    <property type="entry name" value="Myb/SANT-like_dom"/>
</dbReference>
<dbReference type="InterPro" id="IPR029154">
    <property type="entry name" value="HIBADH-like_NADP-bd"/>
</dbReference>
<feature type="domain" description="Myb/SANT-like" evidence="3">
    <location>
        <begin position="333"/>
        <end position="428"/>
    </location>
</feature>
<dbReference type="SUPFAM" id="SSF48179">
    <property type="entry name" value="6-phosphogluconate dehydrogenase C-terminal domain-like"/>
    <property type="match status" value="1"/>
</dbReference>
<evidence type="ECO:0000313" key="5">
    <source>
        <dbReference type="EMBL" id="KMZ59882.1"/>
    </source>
</evidence>
<reference evidence="6" key="1">
    <citation type="journal article" date="2016" name="Nature">
        <title>The genome of the seagrass Zostera marina reveals angiosperm adaptation to the sea.</title>
        <authorList>
            <person name="Olsen J.L."/>
            <person name="Rouze P."/>
            <person name="Verhelst B."/>
            <person name="Lin Y.-C."/>
            <person name="Bayer T."/>
            <person name="Collen J."/>
            <person name="Dattolo E."/>
            <person name="De Paoli E."/>
            <person name="Dittami S."/>
            <person name="Maumus F."/>
            <person name="Michel G."/>
            <person name="Kersting A."/>
            <person name="Lauritano C."/>
            <person name="Lohaus R."/>
            <person name="Toepel M."/>
            <person name="Tonon T."/>
            <person name="Vanneste K."/>
            <person name="Amirebrahimi M."/>
            <person name="Brakel J."/>
            <person name="Bostroem C."/>
            <person name="Chovatia M."/>
            <person name="Grimwood J."/>
            <person name="Jenkins J.W."/>
            <person name="Jueterbock A."/>
            <person name="Mraz A."/>
            <person name="Stam W.T."/>
            <person name="Tice H."/>
            <person name="Bornberg-Bauer E."/>
            <person name="Green P.J."/>
            <person name="Pearson G.A."/>
            <person name="Procaccini G."/>
            <person name="Duarte C.M."/>
            <person name="Schmutz J."/>
            <person name="Reusch T.B.H."/>
            <person name="Van de Peer Y."/>
        </authorList>
    </citation>
    <scope>NUCLEOTIDE SEQUENCE [LARGE SCALE GENOMIC DNA]</scope>
    <source>
        <strain evidence="6">cv. Finnish</strain>
    </source>
</reference>
<dbReference type="InterPro" id="IPR008927">
    <property type="entry name" value="6-PGluconate_DH-like_C_sf"/>
</dbReference>
<dbReference type="Gene3D" id="1.10.1040.10">
    <property type="entry name" value="N-(1-d-carboxylethyl)-l-norvaline Dehydrogenase, domain 2"/>
    <property type="match status" value="1"/>
</dbReference>
<dbReference type="InterPro" id="IPR036291">
    <property type="entry name" value="NAD(P)-bd_dom_sf"/>
</dbReference>
<dbReference type="PANTHER" id="PTHR47584">
    <property type="match status" value="1"/>
</dbReference>
<dbReference type="SUPFAM" id="SSF51735">
    <property type="entry name" value="NAD(P)-binding Rossmann-fold domains"/>
    <property type="match status" value="1"/>
</dbReference>
<organism evidence="5 6">
    <name type="scientific">Zostera marina</name>
    <name type="common">Eelgrass</name>
    <dbReference type="NCBI Taxonomy" id="29655"/>
    <lineage>
        <taxon>Eukaryota</taxon>
        <taxon>Viridiplantae</taxon>
        <taxon>Streptophyta</taxon>
        <taxon>Embryophyta</taxon>
        <taxon>Tracheophyta</taxon>
        <taxon>Spermatophyta</taxon>
        <taxon>Magnoliopsida</taxon>
        <taxon>Liliopsida</taxon>
        <taxon>Zosteraceae</taxon>
        <taxon>Zostera</taxon>
    </lineage>
</organism>
<keyword evidence="6" id="KW-1185">Reference proteome</keyword>
<comment type="caution">
    <text evidence="5">The sequence shown here is derived from an EMBL/GenBank/DDBJ whole genome shotgun (WGS) entry which is preliminary data.</text>
</comment>
<dbReference type="InterPro" id="IPR045026">
    <property type="entry name" value="LIMYB"/>
</dbReference>
<dbReference type="PANTHER" id="PTHR47584:SF17">
    <property type="entry name" value="MYB_SANT-LIKE DNA-BINDING DOMAIN PROTEIN"/>
    <property type="match status" value="1"/>
</dbReference>
<dbReference type="AlphaFoldDB" id="A0A0K9NUZ1"/>
<dbReference type="InterPro" id="IPR006115">
    <property type="entry name" value="6PGDH_NADP-bd"/>
</dbReference>
<dbReference type="STRING" id="29655.A0A0K9NUZ1"/>
<protein>
    <recommendedName>
        <fullName evidence="7">Myb/SANT-like domain-containing protein</fullName>
    </recommendedName>
</protein>
<accession>A0A0K9NUZ1</accession>
<gene>
    <name evidence="5" type="ORF">ZOSMA_643G00040</name>
</gene>
<name>A0A0K9NUZ1_ZOSMR</name>
<feature type="domain" description="Myb/SANT-like" evidence="3">
    <location>
        <begin position="560"/>
        <end position="655"/>
    </location>
</feature>
<evidence type="ECO:0000256" key="1">
    <source>
        <dbReference type="SAM" id="MobiDB-lite"/>
    </source>
</evidence>
<dbReference type="Proteomes" id="UP000036987">
    <property type="component" value="Unassembled WGS sequence"/>
</dbReference>
<dbReference type="EMBL" id="LFYR01001704">
    <property type="protein sequence ID" value="KMZ59882.1"/>
    <property type="molecule type" value="Genomic_DNA"/>
</dbReference>
<evidence type="ECO:0008006" key="7">
    <source>
        <dbReference type="Google" id="ProtNLM"/>
    </source>
</evidence>
<dbReference type="Pfam" id="PF14833">
    <property type="entry name" value="NAD_binding_11"/>
    <property type="match status" value="1"/>
</dbReference>
<feature type="domain" description="3-hydroxyisobutyrate dehydrogenase-like NAD-binding" evidence="4">
    <location>
        <begin position="173"/>
        <end position="285"/>
    </location>
</feature>
<sequence length="870" mass="96770">MATVTATSEETTIITARESNVGWIGTDLLSKSTAIRLSSSGYFITIYNPFVSSASLQLDGVLHTESIGSVIKSSSLIVLPLRSSENLRHVPEILLSLTPNSTLLLLTSSFTIDPSLVDEISEKVKSSSSYSIDAVLASETSIVCGGDPLVIERFSPVFKCIGFEDVQCLGRTGAGVRARMAQRVFLATTMLGLVEGLAYVKKSVVDASKWLEWVGGCGKLVEVYGKKIVDRVMEEQGEGVKVKELVEDLGVCLKECEKIGVVVPGLALARQLYISLVLQEHGELGLHALTLAIERLSNGDDSGKNKGIGFFDATLRAPHQAIVGISKRKIKANWTPELHNLFIFLCRNQVLAGNKSGTSLNKVGWQYVVDEFHKKTGVRHDKKQFKNHWDNTREQWRIWRKLIDSIPESRLDLTNGVISQSDEWWFNYLQVHPEASQFRNKALPQVNLLDTLFSTTSTTIETTTSSTPALESNLPNVGLDSSMVFTTLVPATMTGETTTLSSPPLEIDGSDNAAMDGNNDEHVPKLVNVKIQNTESPYFKEFKSRREIKSCISNRKLKANWTPELHKLFVCLCLDQVAAGNRPGTCLNKAGWKCVMDRFYMNTGLVYDKKQFKNHWNNTKEQWKIWKKLSISCAGLILDPVTQMVSQSEEWWTDYLQMHPEAAQFRFKGLTLVDSLDTLFSNIATSEATTCAGGNSPLLTATSQNVDMGSSRAPSAQINNLEGNGTLTCDTRIQIEESPFPHDGLSAEPPSRRRKISHSSGHSSFTPNKQDVQSARLNTKLVRLCKAIESRNKMVEVAASVAVPKEEYTMKHCIELLDEIPEILQGSDPYMFALDMFLKKEHRELFVLLGNSQMRHRWLTRQQLKVKSSI</sequence>
<dbReference type="Gene3D" id="3.40.50.720">
    <property type="entry name" value="NAD(P)-binding Rossmann-like Domain"/>
    <property type="match status" value="1"/>
</dbReference>
<dbReference type="Pfam" id="PF12776">
    <property type="entry name" value="Myb_DNA-bind_3"/>
    <property type="match status" value="2"/>
</dbReference>
<dbReference type="Pfam" id="PF03446">
    <property type="entry name" value="NAD_binding_2"/>
    <property type="match status" value="1"/>
</dbReference>
<feature type="domain" description="6-phosphogluconate dehydrogenase NADP-binding" evidence="2">
    <location>
        <begin position="20"/>
        <end position="163"/>
    </location>
</feature>
<evidence type="ECO:0000259" key="4">
    <source>
        <dbReference type="Pfam" id="PF14833"/>
    </source>
</evidence>
<feature type="compositionally biased region" description="Polar residues" evidence="1">
    <location>
        <begin position="758"/>
        <end position="772"/>
    </location>
</feature>
<dbReference type="OrthoDB" id="738273at2759"/>
<dbReference type="GO" id="GO:0051287">
    <property type="term" value="F:NAD binding"/>
    <property type="evidence" value="ECO:0007669"/>
    <property type="project" value="InterPro"/>
</dbReference>
<proteinExistence type="predicted"/>